<dbReference type="AlphaFoldDB" id="A0A931D159"/>
<evidence type="ECO:0000256" key="8">
    <source>
        <dbReference type="RuleBase" id="RU000416"/>
    </source>
</evidence>
<dbReference type="Proteomes" id="UP000596932">
    <property type="component" value="Unassembled WGS sequence"/>
</dbReference>
<gene>
    <name evidence="9" type="ORF">H3221_11295</name>
</gene>
<dbReference type="GO" id="GO:0003677">
    <property type="term" value="F:DNA binding"/>
    <property type="evidence" value="ECO:0007669"/>
    <property type="project" value="TreeGrafter"/>
</dbReference>
<dbReference type="EC" id="2.1.1.37" evidence="1"/>
<dbReference type="InterPro" id="IPR029063">
    <property type="entry name" value="SAM-dependent_MTases_sf"/>
</dbReference>
<dbReference type="Gene3D" id="3.40.50.150">
    <property type="entry name" value="Vaccinia Virus protein VP39"/>
    <property type="match status" value="1"/>
</dbReference>
<dbReference type="PANTHER" id="PTHR10629">
    <property type="entry name" value="CYTOSINE-SPECIFIC METHYLTRANSFERASE"/>
    <property type="match status" value="1"/>
</dbReference>
<evidence type="ECO:0000256" key="2">
    <source>
        <dbReference type="ARBA" id="ARBA00022603"/>
    </source>
</evidence>
<keyword evidence="5" id="KW-0680">Restriction system</keyword>
<keyword evidence="2 7" id="KW-0489">Methyltransferase</keyword>
<name>A0A931D159_9PSED</name>
<dbReference type="EMBL" id="JACFYX010000009">
    <property type="protein sequence ID" value="MBG0835694.1"/>
    <property type="molecule type" value="Genomic_DNA"/>
</dbReference>
<evidence type="ECO:0000256" key="1">
    <source>
        <dbReference type="ARBA" id="ARBA00011975"/>
    </source>
</evidence>
<evidence type="ECO:0000256" key="5">
    <source>
        <dbReference type="ARBA" id="ARBA00022747"/>
    </source>
</evidence>
<comment type="similarity">
    <text evidence="7 8">Belongs to the class I-like SAM-binding methyltransferase superfamily. C5-methyltransferase family.</text>
</comment>
<dbReference type="NCBIfam" id="TIGR00675">
    <property type="entry name" value="dcm"/>
    <property type="match status" value="1"/>
</dbReference>
<dbReference type="Pfam" id="PF00145">
    <property type="entry name" value="DNA_methylase"/>
    <property type="match status" value="1"/>
</dbReference>
<dbReference type="GO" id="GO:0032259">
    <property type="term" value="P:methylation"/>
    <property type="evidence" value="ECO:0007669"/>
    <property type="project" value="UniProtKB-KW"/>
</dbReference>
<evidence type="ECO:0000313" key="9">
    <source>
        <dbReference type="EMBL" id="MBG0835694.1"/>
    </source>
</evidence>
<dbReference type="Gene3D" id="3.90.120.10">
    <property type="entry name" value="DNA Methylase, subunit A, domain 2"/>
    <property type="match status" value="1"/>
</dbReference>
<comment type="caution">
    <text evidence="9">The sequence shown here is derived from an EMBL/GenBank/DDBJ whole genome shotgun (WGS) entry which is preliminary data.</text>
</comment>
<dbReference type="GO" id="GO:0044027">
    <property type="term" value="P:negative regulation of gene expression via chromosomal CpG island methylation"/>
    <property type="evidence" value="ECO:0007669"/>
    <property type="project" value="TreeGrafter"/>
</dbReference>
<protein>
    <recommendedName>
        <fullName evidence="1">DNA (cytosine-5-)-methyltransferase</fullName>
        <ecNumber evidence="1">2.1.1.37</ecNumber>
    </recommendedName>
</protein>
<dbReference type="InterPro" id="IPR050390">
    <property type="entry name" value="C5-Methyltransferase"/>
</dbReference>
<keyword evidence="3 7" id="KW-0808">Transferase</keyword>
<comment type="catalytic activity">
    <reaction evidence="6">
        <text>a 2'-deoxycytidine in DNA + S-adenosyl-L-methionine = a 5-methyl-2'-deoxycytidine in DNA + S-adenosyl-L-homocysteine + H(+)</text>
        <dbReference type="Rhea" id="RHEA:13681"/>
        <dbReference type="Rhea" id="RHEA-COMP:11369"/>
        <dbReference type="Rhea" id="RHEA-COMP:11370"/>
        <dbReference type="ChEBI" id="CHEBI:15378"/>
        <dbReference type="ChEBI" id="CHEBI:57856"/>
        <dbReference type="ChEBI" id="CHEBI:59789"/>
        <dbReference type="ChEBI" id="CHEBI:85452"/>
        <dbReference type="ChEBI" id="CHEBI:85454"/>
        <dbReference type="EC" id="2.1.1.37"/>
    </reaction>
</comment>
<keyword evidence="4 7" id="KW-0949">S-adenosyl-L-methionine</keyword>
<feature type="active site" evidence="7">
    <location>
        <position position="80"/>
    </location>
</feature>
<dbReference type="PANTHER" id="PTHR10629:SF52">
    <property type="entry name" value="DNA (CYTOSINE-5)-METHYLTRANSFERASE 1"/>
    <property type="match status" value="1"/>
</dbReference>
<evidence type="ECO:0000256" key="7">
    <source>
        <dbReference type="PROSITE-ProRule" id="PRU01016"/>
    </source>
</evidence>
<proteinExistence type="inferred from homology"/>
<dbReference type="InterPro" id="IPR031303">
    <property type="entry name" value="C5_meth_CS"/>
</dbReference>
<dbReference type="PROSITE" id="PS51679">
    <property type="entry name" value="SAM_MT_C5"/>
    <property type="match status" value="1"/>
</dbReference>
<reference evidence="9" key="1">
    <citation type="submission" date="2020-07" db="EMBL/GenBank/DDBJ databases">
        <title>Pseudomonas chaetoceroseae sp. nov., a new member of the Pseudomonas oleovorans group isolated from a culture of Chaetoceros calcitrans.</title>
        <authorList>
            <person name="Girard L."/>
            <person name="Lood C."/>
            <person name="De Mot R."/>
            <person name="Baudart J."/>
        </authorList>
    </citation>
    <scope>NUCLEOTIDE SEQUENCE</scope>
    <source>
        <strain evidence="9">536</strain>
    </source>
</reference>
<evidence type="ECO:0000256" key="3">
    <source>
        <dbReference type="ARBA" id="ARBA00022679"/>
    </source>
</evidence>
<dbReference type="GO" id="GO:0003886">
    <property type="term" value="F:DNA (cytosine-5-)-methyltransferase activity"/>
    <property type="evidence" value="ECO:0007669"/>
    <property type="project" value="UniProtKB-EC"/>
</dbReference>
<keyword evidence="10" id="KW-1185">Reference proteome</keyword>
<dbReference type="SUPFAM" id="SSF53335">
    <property type="entry name" value="S-adenosyl-L-methionine-dependent methyltransferases"/>
    <property type="match status" value="1"/>
</dbReference>
<evidence type="ECO:0000256" key="6">
    <source>
        <dbReference type="ARBA" id="ARBA00047422"/>
    </source>
</evidence>
<dbReference type="PRINTS" id="PR00105">
    <property type="entry name" value="C5METTRFRASE"/>
</dbReference>
<dbReference type="GO" id="GO:0009307">
    <property type="term" value="P:DNA restriction-modification system"/>
    <property type="evidence" value="ECO:0007669"/>
    <property type="project" value="UniProtKB-KW"/>
</dbReference>
<dbReference type="PROSITE" id="PS00095">
    <property type="entry name" value="C5_MTASE_2"/>
    <property type="match status" value="1"/>
</dbReference>
<dbReference type="InterPro" id="IPR001525">
    <property type="entry name" value="C5_MeTfrase"/>
</dbReference>
<evidence type="ECO:0000256" key="4">
    <source>
        <dbReference type="ARBA" id="ARBA00022691"/>
    </source>
</evidence>
<dbReference type="RefSeq" id="WP_108116152.1">
    <property type="nucleotide sequence ID" value="NZ_JACFYX020000012.1"/>
</dbReference>
<sequence>MTMIDAVDLFCGAGGLTAGMRAAGIAVRAGYDIERQCEYAYTENNGAAFVAKDVTSVEADELRAWYRPGRYRLLAGCAPCQPFSTYNQGKDTRNDRKWPLLYAFRRLIEETQPHLVTMENVPDVTKHEVYHDFVAGLRAQGYEIWEGRVHCVDYGLPQQRRRHVLLASKLGPIVLIEPTHKGQPVSVEEAIGKLPPIAAGECHPDDPLHRAAALSYLNLKRIVHSKPGGTWKDWPPHLVADCHRKASGKTYPSVYGRMKAEEPSPTMTTLCYGFGNGRFGHPNQHRAISLREAAILQSFPKDYVFLPPDKINFKSVGRMIGNAVPVRLGEVIGESLVRHVRAFGSDQQPAQEDRIRA</sequence>
<accession>A0A931D159</accession>
<evidence type="ECO:0000313" key="10">
    <source>
        <dbReference type="Proteomes" id="UP000596932"/>
    </source>
</evidence>
<organism evidence="9 10">
    <name type="scientific">Pseudomonas chaetocerotis</name>
    <dbReference type="NCBI Taxonomy" id="2758695"/>
    <lineage>
        <taxon>Bacteria</taxon>
        <taxon>Pseudomonadati</taxon>
        <taxon>Pseudomonadota</taxon>
        <taxon>Gammaproteobacteria</taxon>
        <taxon>Pseudomonadales</taxon>
        <taxon>Pseudomonadaceae</taxon>
        <taxon>Pseudomonas</taxon>
    </lineage>
</organism>